<dbReference type="AlphaFoldDB" id="A0A5B8US67"/>
<evidence type="ECO:0000259" key="1">
    <source>
        <dbReference type="Pfam" id="PF12508"/>
    </source>
</evidence>
<protein>
    <submittedName>
        <fullName evidence="2">Conjugative transposon protein TraM</fullName>
    </submittedName>
</protein>
<organism evidence="2 3">
    <name type="scientific">Mucilaginibacter ginsenosidivorans</name>
    <dbReference type="NCBI Taxonomy" id="398053"/>
    <lineage>
        <taxon>Bacteria</taxon>
        <taxon>Pseudomonadati</taxon>
        <taxon>Bacteroidota</taxon>
        <taxon>Sphingobacteriia</taxon>
        <taxon>Sphingobacteriales</taxon>
        <taxon>Sphingobacteriaceae</taxon>
        <taxon>Mucilaginibacter</taxon>
    </lineage>
</organism>
<evidence type="ECO:0000313" key="3">
    <source>
        <dbReference type="Proteomes" id="UP000321479"/>
    </source>
</evidence>
<dbReference type="InterPro" id="IPR055407">
    <property type="entry name" value="TraM_C"/>
</dbReference>
<dbReference type="Proteomes" id="UP000321479">
    <property type="component" value="Chromosome"/>
</dbReference>
<gene>
    <name evidence="2" type="primary">traM</name>
    <name evidence="2" type="ORF">FRZ54_04695</name>
</gene>
<dbReference type="Pfam" id="PF12508">
    <property type="entry name" value="Transposon_TraM"/>
    <property type="match status" value="1"/>
</dbReference>
<dbReference type="InterPro" id="IPR022187">
    <property type="entry name" value="Conjug_transposon_TraM"/>
</dbReference>
<sequence length="251" mass="27019">MLQSQISRQSEYDPEMKQLSGMLDKVLQLEHPEMVKEQLREKSEKSRGTVFPVGTTEIASDKSYMPASSDVQSYVLSGALSNNGFFEASDTATTAQQNGIAAIVQGEQTLSSGATIKLRLLQDIFINGTLIPKNNFVYGNCSLDGDRLDVDIKTVRLGNSVFSVALKAFDMDGLAGLHVPGAITRDAAKDGADQAIQNMDFYSMSPSIGAQAASAGMQAAKGLFSKKVRLVKVTIKSGYRILLANANQLNQ</sequence>
<name>A0A5B8US67_9SPHI</name>
<evidence type="ECO:0000313" key="2">
    <source>
        <dbReference type="EMBL" id="QEC61910.1"/>
    </source>
</evidence>
<dbReference type="KEGG" id="mgin:FRZ54_04695"/>
<reference evidence="2 3" key="1">
    <citation type="journal article" date="2017" name="Curr. Microbiol.">
        <title>Mucilaginibacter ginsenosidivorans sp. nov., Isolated from Soil of Ginseng Field.</title>
        <authorList>
            <person name="Kim M.M."/>
            <person name="Siddiqi M.Z."/>
            <person name="Im W.T."/>
        </authorList>
    </citation>
    <scope>NUCLEOTIDE SEQUENCE [LARGE SCALE GENOMIC DNA]</scope>
    <source>
        <strain evidence="2 3">Gsoil 3017</strain>
    </source>
</reference>
<proteinExistence type="predicted"/>
<dbReference type="OrthoDB" id="1453786at2"/>
<dbReference type="EMBL" id="CP042436">
    <property type="protein sequence ID" value="QEC61910.1"/>
    <property type="molecule type" value="Genomic_DNA"/>
</dbReference>
<dbReference type="NCBIfam" id="TIGR03779">
    <property type="entry name" value="Bac_Flav_CT_M"/>
    <property type="match status" value="1"/>
</dbReference>
<feature type="domain" description="Conjugative transposon TraM C-terminal" evidence="1">
    <location>
        <begin position="100"/>
        <end position="243"/>
    </location>
</feature>
<accession>A0A5B8US67</accession>
<keyword evidence="3" id="KW-1185">Reference proteome</keyword>